<dbReference type="Proteomes" id="UP001175271">
    <property type="component" value="Unassembled WGS sequence"/>
</dbReference>
<keyword evidence="1" id="KW-0694">RNA-binding</keyword>
<dbReference type="InterPro" id="IPR038129">
    <property type="entry name" value="Nanos_sf"/>
</dbReference>
<dbReference type="InterPro" id="IPR024161">
    <property type="entry name" value="Znf_nanos-typ"/>
</dbReference>
<comment type="similarity">
    <text evidence="1">Belongs to the nanos family.</text>
</comment>
<feature type="region of interest" description="Disordered" evidence="2">
    <location>
        <begin position="78"/>
        <end position="108"/>
    </location>
</feature>
<dbReference type="EMBL" id="JAUCMV010000003">
    <property type="protein sequence ID" value="KAK0413265.1"/>
    <property type="molecule type" value="Genomic_DNA"/>
</dbReference>
<keyword evidence="1" id="KW-0862">Zinc</keyword>
<dbReference type="AlphaFoldDB" id="A0AA39HXH6"/>
<keyword evidence="1" id="KW-0479">Metal-binding</keyword>
<evidence type="ECO:0000313" key="5">
    <source>
        <dbReference type="Proteomes" id="UP001175271"/>
    </source>
</evidence>
<evidence type="ECO:0000256" key="1">
    <source>
        <dbReference type="PROSITE-ProRule" id="PRU00855"/>
    </source>
</evidence>
<sequence length="276" mass="30699">MFFSYPHLDLFIEPPEAVCRAFTGATEELAEERRPGPRHYPLWAENDQWPMESVTASAHPTPPASDLDDVELCSSPSTLPSIVGSPEKTVADPPVMTPIGVLPPGRTGSYGVPSGIQRRREDYNPLWVPPAVQHAAHPPSHARQALFRAPENGGVEWRRPTVRGPRCTFCFVKKVRASERLGIPSPDANDPAAAWNCHMDRDATGRAICWALRNVHCEVCGATGDFPHVGIRCPFLHAIPRQLRERIIEEAFGGRHDNRLRRRAVPEEAIWLPDVI</sequence>
<protein>
    <recommendedName>
        <fullName evidence="3">Nanos-type domain-containing protein</fullName>
    </recommendedName>
</protein>
<dbReference type="GO" id="GO:0003723">
    <property type="term" value="F:RNA binding"/>
    <property type="evidence" value="ECO:0007669"/>
    <property type="project" value="UniProtKB-UniRule"/>
</dbReference>
<dbReference type="PROSITE" id="PS51522">
    <property type="entry name" value="ZF_NANOS"/>
    <property type="match status" value="1"/>
</dbReference>
<keyword evidence="1" id="KW-0863">Zinc-finger</keyword>
<name>A0AA39HXH6_9BILA</name>
<dbReference type="GO" id="GO:0008270">
    <property type="term" value="F:zinc ion binding"/>
    <property type="evidence" value="ECO:0007669"/>
    <property type="project" value="UniProtKB-KW"/>
</dbReference>
<evidence type="ECO:0000259" key="3">
    <source>
        <dbReference type="PROSITE" id="PS51522"/>
    </source>
</evidence>
<dbReference type="Gene3D" id="4.10.60.30">
    <property type="entry name" value="Nanos, RNA-binding domain"/>
    <property type="match status" value="1"/>
</dbReference>
<dbReference type="Pfam" id="PF05741">
    <property type="entry name" value="zf-nanos"/>
    <property type="match status" value="1"/>
</dbReference>
<evidence type="ECO:0000256" key="2">
    <source>
        <dbReference type="SAM" id="MobiDB-lite"/>
    </source>
</evidence>
<accession>A0AA39HXH6</accession>
<reference evidence="4" key="1">
    <citation type="submission" date="2023-06" db="EMBL/GenBank/DDBJ databases">
        <title>Genomic analysis of the entomopathogenic nematode Steinernema hermaphroditum.</title>
        <authorList>
            <person name="Schwarz E.M."/>
            <person name="Heppert J.K."/>
            <person name="Baniya A."/>
            <person name="Schwartz H.T."/>
            <person name="Tan C.-H."/>
            <person name="Antoshechkin I."/>
            <person name="Sternberg P.W."/>
            <person name="Goodrich-Blair H."/>
            <person name="Dillman A.R."/>
        </authorList>
    </citation>
    <scope>NUCLEOTIDE SEQUENCE</scope>
    <source>
        <strain evidence="4">PS9179</strain>
        <tissue evidence="4">Whole animal</tissue>
    </source>
</reference>
<comment type="caution">
    <text evidence="4">The sequence shown here is derived from an EMBL/GenBank/DDBJ whole genome shotgun (WGS) entry which is preliminary data.</text>
</comment>
<keyword evidence="1" id="KW-0810">Translation regulation</keyword>
<evidence type="ECO:0000313" key="4">
    <source>
        <dbReference type="EMBL" id="KAK0413265.1"/>
    </source>
</evidence>
<dbReference type="GO" id="GO:0006417">
    <property type="term" value="P:regulation of translation"/>
    <property type="evidence" value="ECO:0007669"/>
    <property type="project" value="UniProtKB-UniRule"/>
</dbReference>
<feature type="domain" description="Nanos-type" evidence="3">
    <location>
        <begin position="166"/>
        <end position="235"/>
    </location>
</feature>
<keyword evidence="5" id="KW-1185">Reference proteome</keyword>
<proteinExistence type="inferred from homology"/>
<gene>
    <name evidence="4" type="ORF">QR680_006697</name>
</gene>
<organism evidence="4 5">
    <name type="scientific">Steinernema hermaphroditum</name>
    <dbReference type="NCBI Taxonomy" id="289476"/>
    <lineage>
        <taxon>Eukaryota</taxon>
        <taxon>Metazoa</taxon>
        <taxon>Ecdysozoa</taxon>
        <taxon>Nematoda</taxon>
        <taxon>Chromadorea</taxon>
        <taxon>Rhabditida</taxon>
        <taxon>Tylenchina</taxon>
        <taxon>Panagrolaimomorpha</taxon>
        <taxon>Strongyloidoidea</taxon>
        <taxon>Steinernematidae</taxon>
        <taxon>Steinernema</taxon>
    </lineage>
</organism>